<feature type="transmembrane region" description="Helical" evidence="1">
    <location>
        <begin position="43"/>
        <end position="64"/>
    </location>
</feature>
<accession>A0A4Q7ZJW2</accession>
<protein>
    <submittedName>
        <fullName evidence="2">Uncharacterized protein</fullName>
    </submittedName>
</protein>
<reference evidence="2 3" key="1">
    <citation type="submission" date="2019-02" db="EMBL/GenBank/DDBJ databases">
        <title>Sequencing the genomes of 1000 actinobacteria strains.</title>
        <authorList>
            <person name="Klenk H.-P."/>
        </authorList>
    </citation>
    <scope>NUCLEOTIDE SEQUENCE [LARGE SCALE GENOMIC DNA]</scope>
    <source>
        <strain evidence="2 3">DSM 45162</strain>
    </source>
</reference>
<name>A0A4Q7ZJW2_9ACTN</name>
<gene>
    <name evidence="2" type="ORF">EV385_2588</name>
</gene>
<dbReference type="OrthoDB" id="3367156at2"/>
<evidence type="ECO:0000313" key="2">
    <source>
        <dbReference type="EMBL" id="RZU50804.1"/>
    </source>
</evidence>
<sequence>MSFDLDQRLTETLNSHTGAEIDPTPLVAYARDRGGRLRRRRRGLMALGASACVALVAAVAVTPFGGRFGHLTRPASELVLPASPSQPGAAEQPNLVGTDPGTLHFSADDLLAGAANATWSAGRGTEIVEYTGPAGQARVVLARSAASLDGIRQTLASSGRPQPPTDVRVAGRPGIAWIDPGPSGGTNLWFVRWRPVDGLWAQMESYADSREGAIGAAGKVRFDSAHRCAVPFRLESLPTGARLLECSVNLGYDGRSIFAEGSLVVGDQGGRWLTVRVQRTENVGAQGGELSAGPYRVHRQGSDVLKMSATPGSVEVFLDGWGNGYAESDGLAVLGGYRPVGDVNDPETW</sequence>
<keyword evidence="1" id="KW-1133">Transmembrane helix</keyword>
<keyword evidence="3" id="KW-1185">Reference proteome</keyword>
<dbReference type="EMBL" id="SHKY01000001">
    <property type="protein sequence ID" value="RZU50804.1"/>
    <property type="molecule type" value="Genomic_DNA"/>
</dbReference>
<evidence type="ECO:0000256" key="1">
    <source>
        <dbReference type="SAM" id="Phobius"/>
    </source>
</evidence>
<organism evidence="2 3">
    <name type="scientific">Krasilnikovia cinnamomea</name>
    <dbReference type="NCBI Taxonomy" id="349313"/>
    <lineage>
        <taxon>Bacteria</taxon>
        <taxon>Bacillati</taxon>
        <taxon>Actinomycetota</taxon>
        <taxon>Actinomycetes</taxon>
        <taxon>Micromonosporales</taxon>
        <taxon>Micromonosporaceae</taxon>
        <taxon>Krasilnikovia</taxon>
    </lineage>
</organism>
<evidence type="ECO:0000313" key="3">
    <source>
        <dbReference type="Proteomes" id="UP000292564"/>
    </source>
</evidence>
<dbReference type="RefSeq" id="WP_130509677.1">
    <property type="nucleotide sequence ID" value="NZ_SHKY01000001.1"/>
</dbReference>
<comment type="caution">
    <text evidence="2">The sequence shown here is derived from an EMBL/GenBank/DDBJ whole genome shotgun (WGS) entry which is preliminary data.</text>
</comment>
<dbReference type="Proteomes" id="UP000292564">
    <property type="component" value="Unassembled WGS sequence"/>
</dbReference>
<keyword evidence="1" id="KW-0472">Membrane</keyword>
<proteinExistence type="predicted"/>
<keyword evidence="1" id="KW-0812">Transmembrane</keyword>
<dbReference type="AlphaFoldDB" id="A0A4Q7ZJW2"/>